<dbReference type="GeneID" id="19277360"/>
<dbReference type="KEGG" id="pfy:PFICI_12347"/>
<dbReference type="HOGENOM" id="CLU_1366671_0_0_1"/>
<proteinExistence type="predicted"/>
<dbReference type="Proteomes" id="UP000030651">
    <property type="component" value="Unassembled WGS sequence"/>
</dbReference>
<feature type="region of interest" description="Disordered" evidence="1">
    <location>
        <begin position="155"/>
        <end position="200"/>
    </location>
</feature>
<reference evidence="3" key="1">
    <citation type="journal article" date="2015" name="BMC Genomics">
        <title>Genomic and transcriptomic analysis of the endophytic fungus Pestalotiopsis fici reveals its lifestyle and high potential for synthesis of natural products.</title>
        <authorList>
            <person name="Wang X."/>
            <person name="Zhang X."/>
            <person name="Liu L."/>
            <person name="Xiang M."/>
            <person name="Wang W."/>
            <person name="Sun X."/>
            <person name="Che Y."/>
            <person name="Guo L."/>
            <person name="Liu G."/>
            <person name="Guo L."/>
            <person name="Wang C."/>
            <person name="Yin W.B."/>
            <person name="Stadler M."/>
            <person name="Zhang X."/>
            <person name="Liu X."/>
        </authorList>
    </citation>
    <scope>NUCLEOTIDE SEQUENCE [LARGE SCALE GENOMIC DNA]</scope>
    <source>
        <strain evidence="3">W106-1 / CGMCC3.15140</strain>
    </source>
</reference>
<accession>W3WNH0</accession>
<keyword evidence="3" id="KW-1185">Reference proteome</keyword>
<gene>
    <name evidence="2" type="ORF">PFICI_12347</name>
</gene>
<dbReference type="AlphaFoldDB" id="W3WNH0"/>
<dbReference type="RefSeq" id="XP_007839119.1">
    <property type="nucleotide sequence ID" value="XM_007840928.1"/>
</dbReference>
<evidence type="ECO:0000313" key="3">
    <source>
        <dbReference type="Proteomes" id="UP000030651"/>
    </source>
</evidence>
<dbReference type="InParanoid" id="W3WNH0"/>
<protein>
    <submittedName>
        <fullName evidence="2">Uncharacterized protein</fullName>
    </submittedName>
</protein>
<name>W3WNH0_PESFW</name>
<dbReference type="OrthoDB" id="10448519at2759"/>
<sequence length="200" mass="22442">MKWFGRGGRFADLENTDMSNIVKALKSSYPDYKPSTMARAFSKVINLVSEHIQECGELSVEQFFDKYKTEVSWAKSLSTKAISGLFRAAISSRMVLKNLLKDLPVYGPNAPPKRAWLTNCLTDAIDGLHMTFINGYSRTSPEVLWDWGFKDGEDTEFGDSDVEKLSQVDEAESDHERDDSFTNEQDNVSIDGDGGSDSWT</sequence>
<evidence type="ECO:0000313" key="2">
    <source>
        <dbReference type="EMBL" id="ETS75403.1"/>
    </source>
</evidence>
<evidence type="ECO:0000256" key="1">
    <source>
        <dbReference type="SAM" id="MobiDB-lite"/>
    </source>
</evidence>
<dbReference type="EMBL" id="KI912118">
    <property type="protein sequence ID" value="ETS75403.1"/>
    <property type="molecule type" value="Genomic_DNA"/>
</dbReference>
<organism evidence="2 3">
    <name type="scientific">Pestalotiopsis fici (strain W106-1 / CGMCC3.15140)</name>
    <dbReference type="NCBI Taxonomy" id="1229662"/>
    <lineage>
        <taxon>Eukaryota</taxon>
        <taxon>Fungi</taxon>
        <taxon>Dikarya</taxon>
        <taxon>Ascomycota</taxon>
        <taxon>Pezizomycotina</taxon>
        <taxon>Sordariomycetes</taxon>
        <taxon>Xylariomycetidae</taxon>
        <taxon>Amphisphaeriales</taxon>
        <taxon>Sporocadaceae</taxon>
        <taxon>Pestalotiopsis</taxon>
    </lineage>
</organism>